<gene>
    <name evidence="1" type="ORF">J15TS10_27130</name>
</gene>
<evidence type="ECO:0008006" key="3">
    <source>
        <dbReference type="Google" id="ProtNLM"/>
    </source>
</evidence>
<keyword evidence="2" id="KW-1185">Reference proteome</keyword>
<sequence>MDRTSFREDGNLVMIKTQRRKTDKKRLWVYGKLYLKVQVIEILIRLLM</sequence>
<protein>
    <recommendedName>
        <fullName evidence="3">Transposase</fullName>
    </recommendedName>
</protein>
<organism evidence="1 2">
    <name type="scientific">Paenibacillus woosongensis</name>
    <dbReference type="NCBI Taxonomy" id="307580"/>
    <lineage>
        <taxon>Bacteria</taxon>
        <taxon>Bacillati</taxon>
        <taxon>Bacillota</taxon>
        <taxon>Bacilli</taxon>
        <taxon>Bacillales</taxon>
        <taxon>Paenibacillaceae</taxon>
        <taxon>Paenibacillus</taxon>
    </lineage>
</organism>
<dbReference type="Proteomes" id="UP000681290">
    <property type="component" value="Unassembled WGS sequence"/>
</dbReference>
<proteinExistence type="predicted"/>
<reference evidence="1 2" key="1">
    <citation type="submission" date="2021-03" db="EMBL/GenBank/DDBJ databases">
        <title>Antimicrobial resistance genes in bacteria isolated from Japanese honey, and their potential for conferring macrolide and lincosamide resistance in the American foulbrood pathogen Paenibacillus larvae.</title>
        <authorList>
            <person name="Okamoto M."/>
            <person name="Kumagai M."/>
            <person name="Kanamori H."/>
            <person name="Takamatsu D."/>
        </authorList>
    </citation>
    <scope>NUCLEOTIDE SEQUENCE [LARGE SCALE GENOMIC DNA]</scope>
    <source>
        <strain evidence="1 2">J15TS10</strain>
    </source>
</reference>
<evidence type="ECO:0000313" key="1">
    <source>
        <dbReference type="EMBL" id="GIP58899.1"/>
    </source>
</evidence>
<comment type="caution">
    <text evidence="1">The sequence shown here is derived from an EMBL/GenBank/DDBJ whole genome shotgun (WGS) entry which is preliminary data.</text>
</comment>
<name>A0ABQ4MSL7_9BACL</name>
<dbReference type="EMBL" id="BOSM01000004">
    <property type="protein sequence ID" value="GIP58899.1"/>
    <property type="molecule type" value="Genomic_DNA"/>
</dbReference>
<accession>A0ABQ4MSL7</accession>
<evidence type="ECO:0000313" key="2">
    <source>
        <dbReference type="Proteomes" id="UP000681290"/>
    </source>
</evidence>